<dbReference type="AlphaFoldDB" id="A0A502FRB3"/>
<dbReference type="OrthoDB" id="7283648at2"/>
<sequence length="62" mass="6822">MSRVPVAVIAGILGFLLYIGAVVALADLVLPGHWTLHVLYFTLAGVAWVWPASRLMYWAARK</sequence>
<protein>
    <submittedName>
        <fullName evidence="2">DUF2842 domain-containing protein</fullName>
    </submittedName>
</protein>
<accession>A0A502FRB3</accession>
<name>A0A502FRB3_9PROT</name>
<keyword evidence="1" id="KW-0472">Membrane</keyword>
<keyword evidence="1" id="KW-1133">Transmembrane helix</keyword>
<dbReference type="Proteomes" id="UP000317078">
    <property type="component" value="Unassembled WGS sequence"/>
</dbReference>
<evidence type="ECO:0000313" key="2">
    <source>
        <dbReference type="EMBL" id="TPG51929.1"/>
    </source>
</evidence>
<feature type="transmembrane region" description="Helical" evidence="1">
    <location>
        <begin position="38"/>
        <end position="60"/>
    </location>
</feature>
<dbReference type="EMBL" id="RCZP01000023">
    <property type="protein sequence ID" value="TPG51929.1"/>
    <property type="molecule type" value="Genomic_DNA"/>
</dbReference>
<dbReference type="RefSeq" id="WP_140885397.1">
    <property type="nucleotide sequence ID" value="NZ_RCZP01000023.1"/>
</dbReference>
<gene>
    <name evidence="2" type="ORF">EAH89_19445</name>
</gene>
<dbReference type="InterPro" id="IPR021265">
    <property type="entry name" value="DUF2842"/>
</dbReference>
<keyword evidence="1" id="KW-0812">Transmembrane</keyword>
<keyword evidence="3" id="KW-1185">Reference proteome</keyword>
<evidence type="ECO:0000313" key="3">
    <source>
        <dbReference type="Proteomes" id="UP000317078"/>
    </source>
</evidence>
<feature type="transmembrane region" description="Helical" evidence="1">
    <location>
        <begin position="7"/>
        <end position="26"/>
    </location>
</feature>
<organism evidence="2 3">
    <name type="scientific">Muricoccus nepalensis</name>
    <dbReference type="NCBI Taxonomy" id="1854500"/>
    <lineage>
        <taxon>Bacteria</taxon>
        <taxon>Pseudomonadati</taxon>
        <taxon>Pseudomonadota</taxon>
        <taxon>Alphaproteobacteria</taxon>
        <taxon>Acetobacterales</taxon>
        <taxon>Roseomonadaceae</taxon>
        <taxon>Muricoccus</taxon>
    </lineage>
</organism>
<evidence type="ECO:0000256" key="1">
    <source>
        <dbReference type="SAM" id="Phobius"/>
    </source>
</evidence>
<dbReference type="Pfam" id="PF11003">
    <property type="entry name" value="DUF2842"/>
    <property type="match status" value="1"/>
</dbReference>
<proteinExistence type="predicted"/>
<comment type="caution">
    <text evidence="2">The sequence shown here is derived from an EMBL/GenBank/DDBJ whole genome shotgun (WGS) entry which is preliminary data.</text>
</comment>
<reference evidence="2 3" key="1">
    <citation type="journal article" date="2019" name="Environ. Microbiol.">
        <title>Species interactions and distinct microbial communities in high Arctic permafrost affected cryosols are associated with the CH4 and CO2 gas fluxes.</title>
        <authorList>
            <person name="Altshuler I."/>
            <person name="Hamel J."/>
            <person name="Turney S."/>
            <person name="Magnuson E."/>
            <person name="Levesque R."/>
            <person name="Greer C."/>
            <person name="Whyte L.G."/>
        </authorList>
    </citation>
    <scope>NUCLEOTIDE SEQUENCE [LARGE SCALE GENOMIC DNA]</scope>
    <source>
        <strain evidence="2 3">S9.3B</strain>
    </source>
</reference>